<reference evidence="2" key="1">
    <citation type="journal article" date="2018" name="Nat. Genet.">
        <title>Extensive intraspecific gene order and gene structural variations between Mo17 and other maize genomes.</title>
        <authorList>
            <person name="Sun S."/>
            <person name="Zhou Y."/>
            <person name="Chen J."/>
            <person name="Shi J."/>
            <person name="Zhao H."/>
            <person name="Zhao H."/>
            <person name="Song W."/>
            <person name="Zhang M."/>
            <person name="Cui Y."/>
            <person name="Dong X."/>
            <person name="Liu H."/>
            <person name="Ma X."/>
            <person name="Jiao Y."/>
            <person name="Wang B."/>
            <person name="Wei X."/>
            <person name="Stein J.C."/>
            <person name="Glaubitz J.C."/>
            <person name="Lu F."/>
            <person name="Yu G."/>
            <person name="Liang C."/>
            <person name="Fengler K."/>
            <person name="Li B."/>
            <person name="Rafalski A."/>
            <person name="Schnable P.S."/>
            <person name="Ware D.H."/>
            <person name="Buckler E.S."/>
            <person name="Lai J."/>
        </authorList>
    </citation>
    <scope>NUCLEOTIDE SEQUENCE [LARGE SCALE GENOMIC DNA]</scope>
    <source>
        <tissue evidence="2">Seedling</tissue>
    </source>
</reference>
<dbReference type="KEGG" id="zma:100274648"/>
<dbReference type="AlphaFoldDB" id="A0A8J8XZ48"/>
<evidence type="ECO:0000256" key="1">
    <source>
        <dbReference type="SAM" id="MobiDB-lite"/>
    </source>
</evidence>
<accession>A0A8J8XZ48</accession>
<comment type="caution">
    <text evidence="2">The sequence shown here is derived from an EMBL/GenBank/DDBJ whole genome shotgun (WGS) entry which is preliminary data.</text>
</comment>
<evidence type="ECO:0000313" key="2">
    <source>
        <dbReference type="EMBL" id="PWZ20407.1"/>
    </source>
</evidence>
<dbReference type="GO" id="GO:0098869">
    <property type="term" value="P:cellular oxidant detoxification"/>
    <property type="evidence" value="ECO:0007669"/>
    <property type="project" value="InterPro"/>
</dbReference>
<dbReference type="Proteomes" id="UP000251960">
    <property type="component" value="Chromosome 5"/>
</dbReference>
<feature type="compositionally biased region" description="Low complexity" evidence="1">
    <location>
        <begin position="8"/>
        <end position="19"/>
    </location>
</feature>
<feature type="region of interest" description="Disordered" evidence="1">
    <location>
        <begin position="1"/>
        <end position="26"/>
    </location>
</feature>
<gene>
    <name evidence="2" type="ORF">Zm00014a_008808</name>
</gene>
<protein>
    <submittedName>
        <fullName evidence="2">Uncharacterized protein</fullName>
    </submittedName>
</protein>
<dbReference type="PANTHER" id="PTHR34283">
    <property type="entry name" value="PROTEIN RESPONSE TO LOW SULFUR 1"/>
    <property type="match status" value="1"/>
</dbReference>
<dbReference type="Pfam" id="PF24980">
    <property type="entry name" value="LSU"/>
    <property type="match status" value="1"/>
</dbReference>
<proteinExistence type="predicted"/>
<dbReference type="EMBL" id="NCVQ01000006">
    <property type="protein sequence ID" value="PWZ20407.1"/>
    <property type="molecule type" value="Genomic_DNA"/>
</dbReference>
<dbReference type="OMA" id="RIIFLMN"/>
<dbReference type="PANTHER" id="PTHR34283:SF1">
    <property type="entry name" value="PROTEIN RESPONSE TO LOW SULFUR 1"/>
    <property type="match status" value="1"/>
</dbReference>
<dbReference type="SMR" id="A0A8J8XZ48"/>
<sequence>MAPSISVGAAAPSRAAGASTKKSADEVELLRRRNAELEREVAALRLELGAARRRAETAEEAEERLCVQLGDAEVEALELARAYQAHVHELARELAAARAAPARPAR</sequence>
<organism evidence="2">
    <name type="scientific">Zea mays</name>
    <name type="common">Maize</name>
    <dbReference type="NCBI Taxonomy" id="4577"/>
    <lineage>
        <taxon>Eukaryota</taxon>
        <taxon>Viridiplantae</taxon>
        <taxon>Streptophyta</taxon>
        <taxon>Embryophyta</taxon>
        <taxon>Tracheophyta</taxon>
        <taxon>Spermatophyta</taxon>
        <taxon>Magnoliopsida</taxon>
        <taxon>Liliopsida</taxon>
        <taxon>Poales</taxon>
        <taxon>Poaceae</taxon>
        <taxon>PACMAD clade</taxon>
        <taxon>Panicoideae</taxon>
        <taxon>Andropogonodae</taxon>
        <taxon>Andropogoneae</taxon>
        <taxon>Tripsacinae</taxon>
        <taxon>Zea</taxon>
    </lineage>
</organism>
<dbReference type="InterPro" id="IPR039282">
    <property type="entry name" value="LSU"/>
</dbReference>
<dbReference type="HOGENOM" id="CLU_152833_1_0_1"/>
<name>A0A8J8XZ48_MAIZE</name>